<evidence type="ECO:0000313" key="2">
    <source>
        <dbReference type="Proteomes" id="UP000637061"/>
    </source>
</evidence>
<dbReference type="SUPFAM" id="SSF88659">
    <property type="entry name" value="Sigma3 and sigma4 domains of RNA polymerase sigma factors"/>
    <property type="match status" value="1"/>
</dbReference>
<gene>
    <name evidence="1" type="ORF">JEU22_03375</name>
</gene>
<dbReference type="InterPro" id="IPR036388">
    <property type="entry name" value="WH-like_DNA-bd_sf"/>
</dbReference>
<name>A0A8I1ECV6_PSEPU</name>
<reference evidence="1" key="1">
    <citation type="submission" date="2020-12" db="EMBL/GenBank/DDBJ databases">
        <title>Enhanced detection system for hospital associated transmission using whole genome sequencing surveillance.</title>
        <authorList>
            <person name="Harrison L.H."/>
            <person name="Van Tyne D."/>
            <person name="Marsh J.W."/>
            <person name="Griffith M.P."/>
            <person name="Snyder D.J."/>
            <person name="Cooper V.S."/>
            <person name="Mustapha M."/>
        </authorList>
    </citation>
    <scope>NUCLEOTIDE SEQUENCE</scope>
    <source>
        <strain evidence="1">PSB00042</strain>
    </source>
</reference>
<dbReference type="RefSeq" id="WP_198746567.1">
    <property type="nucleotide sequence ID" value="NZ_JAEHTE010000002.1"/>
</dbReference>
<dbReference type="InterPro" id="IPR013324">
    <property type="entry name" value="RNA_pol_sigma_r3/r4-like"/>
</dbReference>
<dbReference type="Gene3D" id="1.10.10.10">
    <property type="entry name" value="Winged helix-like DNA-binding domain superfamily/Winged helix DNA-binding domain"/>
    <property type="match status" value="1"/>
</dbReference>
<comment type="caution">
    <text evidence="1">The sequence shown here is derived from an EMBL/GenBank/DDBJ whole genome shotgun (WGS) entry which is preliminary data.</text>
</comment>
<dbReference type="EMBL" id="JAEHTE010000002">
    <property type="protein sequence ID" value="MBI6882943.1"/>
    <property type="molecule type" value="Genomic_DNA"/>
</dbReference>
<dbReference type="InterPro" id="IPR000943">
    <property type="entry name" value="RNA_pol_sigma70"/>
</dbReference>
<dbReference type="PRINTS" id="PR00046">
    <property type="entry name" value="SIGMA70FCT"/>
</dbReference>
<dbReference type="GO" id="GO:0006352">
    <property type="term" value="P:DNA-templated transcription initiation"/>
    <property type="evidence" value="ECO:0007669"/>
    <property type="project" value="InterPro"/>
</dbReference>
<dbReference type="AlphaFoldDB" id="A0A8I1ECV6"/>
<evidence type="ECO:0008006" key="3">
    <source>
        <dbReference type="Google" id="ProtNLM"/>
    </source>
</evidence>
<organism evidence="1 2">
    <name type="scientific">Pseudomonas putida</name>
    <name type="common">Arthrobacter siderocapsulatus</name>
    <dbReference type="NCBI Taxonomy" id="303"/>
    <lineage>
        <taxon>Bacteria</taxon>
        <taxon>Pseudomonadati</taxon>
        <taxon>Pseudomonadota</taxon>
        <taxon>Gammaproteobacteria</taxon>
        <taxon>Pseudomonadales</taxon>
        <taxon>Pseudomonadaceae</taxon>
        <taxon>Pseudomonas</taxon>
    </lineage>
</organism>
<proteinExistence type="predicted"/>
<evidence type="ECO:0000313" key="1">
    <source>
        <dbReference type="EMBL" id="MBI6882943.1"/>
    </source>
</evidence>
<accession>A0A8I1ECV6</accession>
<dbReference type="GO" id="GO:0003700">
    <property type="term" value="F:DNA-binding transcription factor activity"/>
    <property type="evidence" value="ECO:0007669"/>
    <property type="project" value="InterPro"/>
</dbReference>
<protein>
    <recommendedName>
        <fullName evidence="3">RNA polymerase sigma-70 region 4 domain-containing protein</fullName>
    </recommendedName>
</protein>
<sequence>MKIFKEEIVALIHESFSKKELKDRDMNITMRHYGWDGDGGCSLQQTGDEYGLTRERVRQISNAFTKELAPLAEARLTTLPALVEALSIRAPASASRVEKELSDLGLAGDRIEGIIRANAAFSPVKKKLKVVEESGVRYLIIPGMEGVSTKIIAHAQKACSHLGMVNIDDLLYLLPGIPKDQAINYLRDVLETRPDRVWLDAGKKWLWLKESPRNRLLTCLDKMIGVFNSTTVEFVLIGANRYFHKGKSRASELKAPVDVVSQFIKATGLASVSPNGIVRKMEGFKQRTKVLELEQSLLDVIASRPEKIAREKELENIIVPVVDGHTHAKKYRFSNALNYSPLIRKGEKRGEYVANGMV</sequence>
<dbReference type="Proteomes" id="UP000637061">
    <property type="component" value="Unassembled WGS sequence"/>
</dbReference>